<dbReference type="Gene3D" id="3.40.50.300">
    <property type="entry name" value="P-loop containing nucleotide triphosphate hydrolases"/>
    <property type="match status" value="1"/>
</dbReference>
<feature type="compositionally biased region" description="Basic and acidic residues" evidence="3">
    <location>
        <begin position="405"/>
        <end position="426"/>
    </location>
</feature>
<feature type="region of interest" description="Disordered" evidence="3">
    <location>
        <begin position="405"/>
        <end position="454"/>
    </location>
</feature>
<dbReference type="GO" id="GO:0048312">
    <property type="term" value="P:intracellular distribution of mitochondria"/>
    <property type="evidence" value="ECO:0007669"/>
    <property type="project" value="TreeGrafter"/>
</dbReference>
<proteinExistence type="predicted"/>
<dbReference type="CDD" id="cd08771">
    <property type="entry name" value="DLP_1"/>
    <property type="match status" value="1"/>
</dbReference>
<dbReference type="VEuPathDB" id="FungiDB:P170DRAFT_468116"/>
<reference evidence="5 6" key="1">
    <citation type="submission" date="2016-12" db="EMBL/GenBank/DDBJ databases">
        <title>The genomes of Aspergillus section Nigri reveals drivers in fungal speciation.</title>
        <authorList>
            <consortium name="DOE Joint Genome Institute"/>
            <person name="Vesth T.C."/>
            <person name="Nybo J."/>
            <person name="Theobald S."/>
            <person name="Brandl J."/>
            <person name="Frisvad J.C."/>
            <person name="Nielsen K.F."/>
            <person name="Lyhne E.K."/>
            <person name="Kogle M.E."/>
            <person name="Kuo A."/>
            <person name="Riley R."/>
            <person name="Clum A."/>
            <person name="Nolan M."/>
            <person name="Lipzen A."/>
            <person name="Salamov A."/>
            <person name="Henrissat B."/>
            <person name="Wiebenga A."/>
            <person name="De Vries R.P."/>
            <person name="Grigoriev I.V."/>
            <person name="Mortensen U.H."/>
            <person name="Andersen M.R."/>
            <person name="Baker S.E."/>
        </authorList>
    </citation>
    <scope>NUCLEOTIDE SEQUENCE [LARGE SCALE GENOMIC DNA]</scope>
    <source>
        <strain evidence="5 6">IBT 23096</strain>
    </source>
</reference>
<evidence type="ECO:0000313" key="5">
    <source>
        <dbReference type="EMBL" id="PLB44432.1"/>
    </source>
</evidence>
<dbReference type="InterPro" id="IPR030381">
    <property type="entry name" value="G_DYNAMIN_dom"/>
</dbReference>
<dbReference type="GO" id="GO:0008017">
    <property type="term" value="F:microtubule binding"/>
    <property type="evidence" value="ECO:0007669"/>
    <property type="project" value="TreeGrafter"/>
</dbReference>
<dbReference type="Pfam" id="PF01031">
    <property type="entry name" value="Dynamin_M"/>
    <property type="match status" value="1"/>
</dbReference>
<dbReference type="InterPro" id="IPR027417">
    <property type="entry name" value="P-loop_NTPase"/>
</dbReference>
<evidence type="ECO:0000256" key="2">
    <source>
        <dbReference type="ARBA" id="ARBA00023134"/>
    </source>
</evidence>
<dbReference type="InterPro" id="IPR000375">
    <property type="entry name" value="Dynamin_stalk"/>
</dbReference>
<sequence length="778" mass="88097">MTRSHQQHGDAPNDTDSEYVALLNELVKLKGKDIDLPQLVVVGDQSSGKSSVVKALSNIPVPIAEGLSTRFPIEIILRRADTPHTSMGIEGHTFYKRDFEMKKIPELINEATEAMGITPAETTPTARHFSDKVLTLKISGPSQVNLNFLDLPGIFTAETSTQNKQGMELVNKLVKTHVRNDKNIVLLVVSARKSLNDQNTLGLVKDIEGAESRTVGVVTHPDDSQIDSDPFKLIENREFSLDLGWCCIRNLSTYESSNQRERDQVESDFFRSQKWSHVSEEKKGIRALREKLMTEMFQHTKRQLPTIVDELHEKKTSIENQLKSLPPNDGTKQNQIEHLNSIARRFEKLLANAVNGTYSDDTDFLDFFGIYDEHKGQSQIRRLRANIRELSKVFIYTMRKCGQEHKMLPNDSEGSIRDSAESKTSENSKSSSEEEGSTNSGLAEEGSPITLSHHPGFHQMRQDSFLTDDLFRHYEGYHVSQDITRAEFEDLVKETVQRFRGKEAPSEFGESSMSVVFIQESRKWKNISVSHLKTIKEAVHKVVLDALEFCAQKPLSDDLILHVIDPNIDRLWESLDRKLEDLLKCHHSGNTGLLDTFTGVFPPERESSAGPGLSVSFPEETPDFMYILAKGLQSSFEEAVGNAVLTSVSNKLSGGIGKFFLDNLTSVWEKRYQSTGSEHLSWVKTEAVTRMVGQFEKYYAMNLITFVGYVNAMVIEDTLLKKLPKSIFYEQIVSELTDDKIEKIFKKSENMAAKRKEYEDVTEELDLAIRNLYPFLRG</sequence>
<dbReference type="GO" id="GO:0005874">
    <property type="term" value="C:microtubule"/>
    <property type="evidence" value="ECO:0007669"/>
    <property type="project" value="TreeGrafter"/>
</dbReference>
<dbReference type="InterPro" id="IPR022812">
    <property type="entry name" value="Dynamin"/>
</dbReference>
<evidence type="ECO:0000256" key="3">
    <source>
        <dbReference type="SAM" id="MobiDB-lite"/>
    </source>
</evidence>
<dbReference type="PANTHER" id="PTHR11566:SF21">
    <property type="entry name" value="DYNAMIN RELATED PROTEIN 1, ISOFORM A"/>
    <property type="match status" value="1"/>
</dbReference>
<name>A0A2I2FUY0_9EURO</name>
<evidence type="ECO:0000256" key="1">
    <source>
        <dbReference type="ARBA" id="ARBA00022741"/>
    </source>
</evidence>
<dbReference type="STRING" id="1392250.A0A2I2FUY0"/>
<keyword evidence="2" id="KW-0342">GTP-binding</keyword>
<dbReference type="GO" id="GO:0016020">
    <property type="term" value="C:membrane"/>
    <property type="evidence" value="ECO:0007669"/>
    <property type="project" value="TreeGrafter"/>
</dbReference>
<dbReference type="SUPFAM" id="SSF52540">
    <property type="entry name" value="P-loop containing nucleoside triphosphate hydrolases"/>
    <property type="match status" value="1"/>
</dbReference>
<dbReference type="GO" id="GO:0006897">
    <property type="term" value="P:endocytosis"/>
    <property type="evidence" value="ECO:0007669"/>
    <property type="project" value="TreeGrafter"/>
</dbReference>
<dbReference type="InterPro" id="IPR001401">
    <property type="entry name" value="Dynamin_GTPase"/>
</dbReference>
<dbReference type="RefSeq" id="XP_024699734.1">
    <property type="nucleotide sequence ID" value="XM_024852531.1"/>
</dbReference>
<dbReference type="GO" id="GO:0000266">
    <property type="term" value="P:mitochondrial fission"/>
    <property type="evidence" value="ECO:0007669"/>
    <property type="project" value="TreeGrafter"/>
</dbReference>
<dbReference type="EMBL" id="MSFO01000009">
    <property type="protein sequence ID" value="PLB44432.1"/>
    <property type="molecule type" value="Genomic_DNA"/>
</dbReference>
<keyword evidence="6" id="KW-1185">Reference proteome</keyword>
<dbReference type="InterPro" id="IPR045063">
    <property type="entry name" value="Dynamin_N"/>
</dbReference>
<evidence type="ECO:0000313" key="6">
    <source>
        <dbReference type="Proteomes" id="UP000234275"/>
    </source>
</evidence>
<protein>
    <submittedName>
        <fullName evidence="5">P-loop containing nucleoside triphosphate hydrolase protein</fullName>
    </submittedName>
</protein>
<dbReference type="OrthoDB" id="4456747at2759"/>
<dbReference type="Pfam" id="PF00350">
    <property type="entry name" value="Dynamin_N"/>
    <property type="match status" value="1"/>
</dbReference>
<dbReference type="GO" id="GO:0003924">
    <property type="term" value="F:GTPase activity"/>
    <property type="evidence" value="ECO:0007669"/>
    <property type="project" value="InterPro"/>
</dbReference>
<dbReference type="GO" id="GO:0016559">
    <property type="term" value="P:peroxisome fission"/>
    <property type="evidence" value="ECO:0007669"/>
    <property type="project" value="TreeGrafter"/>
</dbReference>
<dbReference type="AlphaFoldDB" id="A0A2I2FUY0"/>
<dbReference type="GeneID" id="36560229"/>
<dbReference type="PRINTS" id="PR00195">
    <property type="entry name" value="DYNAMIN"/>
</dbReference>
<feature type="domain" description="Dynamin-type G" evidence="4">
    <location>
        <begin position="33"/>
        <end position="305"/>
    </location>
</feature>
<dbReference type="SMART" id="SM00053">
    <property type="entry name" value="DYNc"/>
    <property type="match status" value="1"/>
</dbReference>
<comment type="caution">
    <text evidence="5">The sequence shown here is derived from an EMBL/GenBank/DDBJ whole genome shotgun (WGS) entry which is preliminary data.</text>
</comment>
<dbReference type="Proteomes" id="UP000234275">
    <property type="component" value="Unassembled WGS sequence"/>
</dbReference>
<dbReference type="GO" id="GO:0005525">
    <property type="term" value="F:GTP binding"/>
    <property type="evidence" value="ECO:0007669"/>
    <property type="project" value="InterPro"/>
</dbReference>
<dbReference type="PROSITE" id="PS51718">
    <property type="entry name" value="G_DYNAMIN_2"/>
    <property type="match status" value="1"/>
</dbReference>
<dbReference type="GO" id="GO:0005739">
    <property type="term" value="C:mitochondrion"/>
    <property type="evidence" value="ECO:0007669"/>
    <property type="project" value="TreeGrafter"/>
</dbReference>
<gene>
    <name evidence="5" type="ORF">P170DRAFT_468116</name>
</gene>
<accession>A0A2I2FUY0</accession>
<dbReference type="PANTHER" id="PTHR11566">
    <property type="entry name" value="DYNAMIN"/>
    <property type="match status" value="1"/>
</dbReference>
<evidence type="ECO:0000259" key="4">
    <source>
        <dbReference type="PROSITE" id="PS51718"/>
    </source>
</evidence>
<keyword evidence="5" id="KW-0378">Hydrolase</keyword>
<keyword evidence="1" id="KW-0547">Nucleotide-binding</keyword>
<organism evidence="5 6">
    <name type="scientific">Aspergillus steynii IBT 23096</name>
    <dbReference type="NCBI Taxonomy" id="1392250"/>
    <lineage>
        <taxon>Eukaryota</taxon>
        <taxon>Fungi</taxon>
        <taxon>Dikarya</taxon>
        <taxon>Ascomycota</taxon>
        <taxon>Pezizomycotina</taxon>
        <taxon>Eurotiomycetes</taxon>
        <taxon>Eurotiomycetidae</taxon>
        <taxon>Eurotiales</taxon>
        <taxon>Aspergillaceae</taxon>
        <taxon>Aspergillus</taxon>
        <taxon>Aspergillus subgen. Circumdati</taxon>
    </lineage>
</organism>